<proteinExistence type="predicted"/>
<dbReference type="RefSeq" id="WP_159898492.1">
    <property type="nucleotide sequence ID" value="NZ_BAABFX010000050.1"/>
</dbReference>
<gene>
    <name evidence="1" type="ORF">GCM10023153_33390</name>
</gene>
<dbReference type="Proteomes" id="UP001500390">
    <property type="component" value="Unassembled WGS sequence"/>
</dbReference>
<protein>
    <submittedName>
        <fullName evidence="1">Uncharacterized protein</fullName>
    </submittedName>
</protein>
<dbReference type="EMBL" id="BAABFX010000050">
    <property type="protein sequence ID" value="GAA4403401.1"/>
    <property type="molecule type" value="Genomic_DNA"/>
</dbReference>
<accession>A0ABP8KAY2</accession>
<keyword evidence="2" id="KW-1185">Reference proteome</keyword>
<evidence type="ECO:0000313" key="1">
    <source>
        <dbReference type="EMBL" id="GAA4403401.1"/>
    </source>
</evidence>
<sequence length="135" mass="14104">MTPALRLHGLGAVVEVRCAGASLVYVAPGGTGKTTLSRLLGRRFGDLTDETVGVDEAGMVVLVRDTVGGSADMEELSVMDAVFAVVEETSSLPRLEGPVHRLADLLDRGGPVLRVRYSEAPDFEDGLARLIGGGV</sequence>
<name>A0ABP8KAY2_9MICO</name>
<evidence type="ECO:0000313" key="2">
    <source>
        <dbReference type="Proteomes" id="UP001500390"/>
    </source>
</evidence>
<comment type="caution">
    <text evidence="1">The sequence shown here is derived from an EMBL/GenBank/DDBJ whole genome shotgun (WGS) entry which is preliminary data.</text>
</comment>
<organism evidence="1 2">
    <name type="scientific">Ornithinibacter aureus</name>
    <dbReference type="NCBI Taxonomy" id="622664"/>
    <lineage>
        <taxon>Bacteria</taxon>
        <taxon>Bacillati</taxon>
        <taxon>Actinomycetota</taxon>
        <taxon>Actinomycetes</taxon>
        <taxon>Micrococcales</taxon>
        <taxon>Intrasporangiaceae</taxon>
        <taxon>Ornithinibacter</taxon>
    </lineage>
</organism>
<reference evidence="2" key="1">
    <citation type="journal article" date="2019" name="Int. J. Syst. Evol. Microbiol.">
        <title>The Global Catalogue of Microorganisms (GCM) 10K type strain sequencing project: providing services to taxonomists for standard genome sequencing and annotation.</title>
        <authorList>
            <consortium name="The Broad Institute Genomics Platform"/>
            <consortium name="The Broad Institute Genome Sequencing Center for Infectious Disease"/>
            <person name="Wu L."/>
            <person name="Ma J."/>
        </authorList>
    </citation>
    <scope>NUCLEOTIDE SEQUENCE [LARGE SCALE GENOMIC DNA]</scope>
    <source>
        <strain evidence="2">JCM 17738</strain>
    </source>
</reference>